<name>A0AAE0SA56_9BIVA</name>
<evidence type="ECO:0000313" key="2">
    <source>
        <dbReference type="Proteomes" id="UP001195483"/>
    </source>
</evidence>
<organism evidence="1 2">
    <name type="scientific">Potamilus streckersoni</name>
    <dbReference type="NCBI Taxonomy" id="2493646"/>
    <lineage>
        <taxon>Eukaryota</taxon>
        <taxon>Metazoa</taxon>
        <taxon>Spiralia</taxon>
        <taxon>Lophotrochozoa</taxon>
        <taxon>Mollusca</taxon>
        <taxon>Bivalvia</taxon>
        <taxon>Autobranchia</taxon>
        <taxon>Heteroconchia</taxon>
        <taxon>Palaeoheterodonta</taxon>
        <taxon>Unionida</taxon>
        <taxon>Unionoidea</taxon>
        <taxon>Unionidae</taxon>
        <taxon>Ambleminae</taxon>
        <taxon>Lampsilini</taxon>
        <taxon>Potamilus</taxon>
    </lineage>
</organism>
<comment type="caution">
    <text evidence="1">The sequence shown here is derived from an EMBL/GenBank/DDBJ whole genome shotgun (WGS) entry which is preliminary data.</text>
</comment>
<protein>
    <submittedName>
        <fullName evidence="1">Uncharacterized protein</fullName>
    </submittedName>
</protein>
<evidence type="ECO:0000313" key="1">
    <source>
        <dbReference type="EMBL" id="KAK3588072.1"/>
    </source>
</evidence>
<reference evidence="1" key="3">
    <citation type="submission" date="2023-05" db="EMBL/GenBank/DDBJ databases">
        <authorList>
            <person name="Smith C.H."/>
        </authorList>
    </citation>
    <scope>NUCLEOTIDE SEQUENCE</scope>
    <source>
        <strain evidence="1">CHS0354</strain>
        <tissue evidence="1">Mantle</tissue>
    </source>
</reference>
<dbReference type="Proteomes" id="UP001195483">
    <property type="component" value="Unassembled WGS sequence"/>
</dbReference>
<accession>A0AAE0SA56</accession>
<keyword evidence="2" id="KW-1185">Reference proteome</keyword>
<sequence>MSLQIAVKSGFMLFVKNHQNTNSTDLDQLCTIQCFMLLSQLNDVLEEILYAKRSSKQDSHLQALKLCVLLKQSYLISYMRNNNCRFPPLAFTLHSFQNVRNINENSNLSKKGMLLY</sequence>
<proteinExistence type="predicted"/>
<dbReference type="EMBL" id="JAEAOA010000745">
    <property type="protein sequence ID" value="KAK3588072.1"/>
    <property type="molecule type" value="Genomic_DNA"/>
</dbReference>
<reference evidence="1" key="1">
    <citation type="journal article" date="2021" name="Genome Biol. Evol.">
        <title>A High-Quality Reference Genome for a Parasitic Bivalve with Doubly Uniparental Inheritance (Bivalvia: Unionida).</title>
        <authorList>
            <person name="Smith C.H."/>
        </authorList>
    </citation>
    <scope>NUCLEOTIDE SEQUENCE</scope>
    <source>
        <strain evidence="1">CHS0354</strain>
    </source>
</reference>
<dbReference type="AlphaFoldDB" id="A0AAE0SA56"/>
<gene>
    <name evidence="1" type="ORF">CHS0354_012125</name>
</gene>
<reference evidence="1" key="2">
    <citation type="journal article" date="2021" name="Genome Biol. Evol.">
        <title>Developing a high-quality reference genome for a parasitic bivalve with doubly uniparental inheritance (Bivalvia: Unionida).</title>
        <authorList>
            <person name="Smith C.H."/>
        </authorList>
    </citation>
    <scope>NUCLEOTIDE SEQUENCE</scope>
    <source>
        <strain evidence="1">CHS0354</strain>
        <tissue evidence="1">Mantle</tissue>
    </source>
</reference>